<feature type="chain" id="PRO_5029659826" evidence="1">
    <location>
        <begin position="20"/>
        <end position="345"/>
    </location>
</feature>
<protein>
    <submittedName>
        <fullName evidence="2">Alpha-N-arabinofuranosidase</fullName>
    </submittedName>
</protein>
<accession>A0A7K0KGY4</accession>
<dbReference type="CDD" id="cd08983">
    <property type="entry name" value="GH43_Bt3655-like"/>
    <property type="match status" value="1"/>
</dbReference>
<dbReference type="InterPro" id="IPR050727">
    <property type="entry name" value="GH43_arabinanases"/>
</dbReference>
<comment type="caution">
    <text evidence="2">The sequence shown here is derived from an EMBL/GenBank/DDBJ whole genome shotgun (WGS) entry which is preliminary data.</text>
</comment>
<dbReference type="RefSeq" id="WP_154534783.1">
    <property type="nucleotide sequence ID" value="NZ_VUNG01000031.1"/>
</dbReference>
<feature type="signal peptide" evidence="1">
    <location>
        <begin position="1"/>
        <end position="19"/>
    </location>
</feature>
<proteinExistence type="predicted"/>
<dbReference type="SUPFAM" id="SSF75005">
    <property type="entry name" value="Arabinanase/levansucrase/invertase"/>
    <property type="match status" value="1"/>
</dbReference>
<dbReference type="Proteomes" id="UP000438914">
    <property type="component" value="Unassembled WGS sequence"/>
</dbReference>
<gene>
    <name evidence="2" type="ORF">FYJ73_11070</name>
</gene>
<reference evidence="2 3" key="1">
    <citation type="submission" date="2019-08" db="EMBL/GenBank/DDBJ databases">
        <title>In-depth cultivation of the pig gut microbiome towards novel bacterial diversity and tailored functional studies.</title>
        <authorList>
            <person name="Wylensek D."/>
            <person name="Hitch T.C.A."/>
            <person name="Clavel T."/>
        </authorList>
    </citation>
    <scope>NUCLEOTIDE SEQUENCE [LARGE SCALE GENOMIC DNA]</scope>
    <source>
        <strain evidence="2 3">LKV-178-WT-2A</strain>
    </source>
</reference>
<dbReference type="PANTHER" id="PTHR43301:SF3">
    <property type="entry name" value="ARABINAN ENDO-1,5-ALPHA-L-ARABINOSIDASE A-RELATED"/>
    <property type="match status" value="1"/>
</dbReference>
<name>A0A7K0KGY4_9BACT</name>
<keyword evidence="1" id="KW-0732">Signal</keyword>
<dbReference type="AlphaFoldDB" id="A0A7K0KGY4"/>
<organism evidence="2 3">
    <name type="scientific">Hallella mizrahii</name>
    <dbReference type="NCBI Taxonomy" id="2606637"/>
    <lineage>
        <taxon>Bacteria</taxon>
        <taxon>Pseudomonadati</taxon>
        <taxon>Bacteroidota</taxon>
        <taxon>Bacteroidia</taxon>
        <taxon>Bacteroidales</taxon>
        <taxon>Prevotellaceae</taxon>
        <taxon>Hallella</taxon>
    </lineage>
</organism>
<dbReference type="EMBL" id="VUNG01000031">
    <property type="protein sequence ID" value="MST85196.1"/>
    <property type="molecule type" value="Genomic_DNA"/>
</dbReference>
<evidence type="ECO:0000313" key="2">
    <source>
        <dbReference type="EMBL" id="MST85196.1"/>
    </source>
</evidence>
<keyword evidence="3" id="KW-1185">Reference proteome</keyword>
<dbReference type="Gene3D" id="2.115.10.20">
    <property type="entry name" value="Glycosyl hydrolase domain, family 43"/>
    <property type="match status" value="1"/>
</dbReference>
<dbReference type="InterPro" id="IPR023296">
    <property type="entry name" value="Glyco_hydro_beta-prop_sf"/>
</dbReference>
<dbReference type="PANTHER" id="PTHR43301">
    <property type="entry name" value="ARABINAN ENDO-1,5-ALPHA-L-ARABINOSIDASE"/>
    <property type="match status" value="1"/>
</dbReference>
<evidence type="ECO:0000313" key="3">
    <source>
        <dbReference type="Proteomes" id="UP000438914"/>
    </source>
</evidence>
<evidence type="ECO:0000256" key="1">
    <source>
        <dbReference type="SAM" id="SignalP"/>
    </source>
</evidence>
<sequence>MKNLLLTFVMASMAMTSSAQNLQKGDYGYLYCHMSDRGEYTAYAVSRDGYHYTDILGGNAIFDPKEHARIEGGTRDAYITRAYNGKGYLMVTTDMCVAKSHKWDNYGIDLLKSKDLIHWTSVTFDFRKGLSIFCDGATAPSPYKDWSAINRVWAPQIFWDPNYVWPNGDKGGYMVYYSMLNRPEEKYDRMYYSYADKDFQRITTPRLLFDWGYATIDCDINLLSDGKYHMLIKKEGGKPGIYTATSDHLTYGWGEPVDDDYVSFEGRKNCEGSSAFQLIGDSTWRVAYIQYSDQPKHYRICKADSHLRNFHDPVDIEGVTAPQHGSFMRITKKEYDRLMKLNKKK</sequence>